<proteinExistence type="predicted"/>
<protein>
    <recommendedName>
        <fullName evidence="3">Pectate lyase superfamily protein domain-containing protein</fullName>
    </recommendedName>
</protein>
<name>A0A1S1QT97_9ACTN</name>
<reference evidence="2" key="1">
    <citation type="submission" date="2016-07" db="EMBL/GenBank/DDBJ databases">
        <title>Sequence Frankia sp. strain CcI1.17.</title>
        <authorList>
            <person name="Ghodhbane-Gtari F."/>
            <person name="Swanson E."/>
            <person name="Gueddou A."/>
            <person name="Morris K."/>
            <person name="Hezbri K."/>
            <person name="Ktari A."/>
            <person name="Nouioui I."/>
            <person name="Abebe-Akele F."/>
            <person name="Simpson S."/>
            <person name="Thomas K."/>
            <person name="Gtari M."/>
            <person name="Tisa L.S."/>
            <person name="Hurst S."/>
        </authorList>
    </citation>
    <scope>NUCLEOTIDE SEQUENCE [LARGE SCALE GENOMIC DNA]</scope>
    <source>
        <strain evidence="2">Cc1.17</strain>
    </source>
</reference>
<organism evidence="1 2">
    <name type="scientific">Parafrankia colletiae</name>
    <dbReference type="NCBI Taxonomy" id="573497"/>
    <lineage>
        <taxon>Bacteria</taxon>
        <taxon>Bacillati</taxon>
        <taxon>Actinomycetota</taxon>
        <taxon>Actinomycetes</taxon>
        <taxon>Frankiales</taxon>
        <taxon>Frankiaceae</taxon>
        <taxon>Parafrankia</taxon>
    </lineage>
</organism>
<dbReference type="Gene3D" id="2.160.20.10">
    <property type="entry name" value="Single-stranded right-handed beta-helix, Pectin lyase-like"/>
    <property type="match status" value="1"/>
</dbReference>
<evidence type="ECO:0000313" key="2">
    <source>
        <dbReference type="Proteomes" id="UP000179627"/>
    </source>
</evidence>
<evidence type="ECO:0008006" key="3">
    <source>
        <dbReference type="Google" id="ProtNLM"/>
    </source>
</evidence>
<dbReference type="Proteomes" id="UP000179627">
    <property type="component" value="Unassembled WGS sequence"/>
</dbReference>
<accession>A0A1S1QT97</accession>
<dbReference type="SUPFAM" id="SSF51126">
    <property type="entry name" value="Pectin lyase-like"/>
    <property type="match status" value="1"/>
</dbReference>
<dbReference type="InterPro" id="IPR011050">
    <property type="entry name" value="Pectin_lyase_fold/virulence"/>
</dbReference>
<dbReference type="AlphaFoldDB" id="A0A1S1QT97"/>
<dbReference type="EMBL" id="MBLM01000110">
    <property type="protein sequence ID" value="OHV37943.1"/>
    <property type="molecule type" value="Genomic_DNA"/>
</dbReference>
<dbReference type="InterPro" id="IPR012334">
    <property type="entry name" value="Pectin_lyas_fold"/>
</dbReference>
<evidence type="ECO:0000313" key="1">
    <source>
        <dbReference type="EMBL" id="OHV37943.1"/>
    </source>
</evidence>
<comment type="caution">
    <text evidence="1">The sequence shown here is derived from an EMBL/GenBank/DDBJ whole genome shotgun (WGS) entry which is preliminary data.</text>
</comment>
<gene>
    <name evidence="1" type="ORF">CC117_15805</name>
</gene>
<keyword evidence="2" id="KW-1185">Reference proteome</keyword>
<sequence length="455" mass="48796">MSAALQKALDDLGARGGGVLKLDPGRYVLDNPLFIHGSSVVLAGAGKKKTTLFFNRPLRDSIRATFGWSWTGGQIYFIPKERLVSAGAPGQPAGGGETWLPGPQLATVAPAVRGTHVLEVDKTTDITPGAMVLLQVEDPPGNRLLREIAGDIPGAASYDWPRRAPVLNETTWTWPVVVTDVLSPRTLRIEQPLRISIHPETPARITAIGPTVHDSGVEGLTIENKLLPQTTHNQNPGSNGVCFQAVYDCWARDIHVLNADVAYGMTGAKSCTLSGFSAGGRSLHHFTISRAGSHDNLMQDFELEDFTVPAAAGSYLHGLSCEALSSGNVWRRGTMHTGTFDSHRAMSFENLRTDILITNKDAVPGGAFNAGPYFGARMVHWGVSVTNNENLCMDITDQAPRALTAGITGLTQPGSRLNGAGIDFEGDLQSERLEFGTDLGAGRDLLDIQRKALPY</sequence>